<feature type="compositionally biased region" description="Polar residues" evidence="1">
    <location>
        <begin position="314"/>
        <end position="323"/>
    </location>
</feature>
<dbReference type="Pfam" id="PF00640">
    <property type="entry name" value="PID"/>
    <property type="match status" value="1"/>
</dbReference>
<dbReference type="InterPro" id="IPR011993">
    <property type="entry name" value="PH-like_dom_sf"/>
</dbReference>
<keyword evidence="4" id="KW-1185">Reference proteome</keyword>
<dbReference type="SUPFAM" id="SSF50729">
    <property type="entry name" value="PH domain-like"/>
    <property type="match status" value="1"/>
</dbReference>
<evidence type="ECO:0000256" key="1">
    <source>
        <dbReference type="SAM" id="MobiDB-lite"/>
    </source>
</evidence>
<feature type="compositionally biased region" description="Polar residues" evidence="1">
    <location>
        <begin position="504"/>
        <end position="526"/>
    </location>
</feature>
<feature type="compositionally biased region" description="Pro residues" evidence="1">
    <location>
        <begin position="328"/>
        <end position="337"/>
    </location>
</feature>
<dbReference type="Gene3D" id="2.30.29.30">
    <property type="entry name" value="Pleckstrin-homology domain (PH domain)/Phosphotyrosine-binding domain (PTB)"/>
    <property type="match status" value="1"/>
</dbReference>
<evidence type="ECO:0000259" key="2">
    <source>
        <dbReference type="PROSITE" id="PS01179"/>
    </source>
</evidence>
<feature type="region of interest" description="Disordered" evidence="1">
    <location>
        <begin position="409"/>
        <end position="437"/>
    </location>
</feature>
<feature type="domain" description="PID" evidence="2">
    <location>
        <begin position="153"/>
        <end position="281"/>
    </location>
</feature>
<feature type="compositionally biased region" description="Low complexity" evidence="1">
    <location>
        <begin position="536"/>
        <end position="545"/>
    </location>
</feature>
<dbReference type="InterPro" id="IPR006020">
    <property type="entry name" value="PTB/PI_dom"/>
</dbReference>
<feature type="compositionally biased region" description="Low complexity" evidence="1">
    <location>
        <begin position="485"/>
        <end position="503"/>
    </location>
</feature>
<dbReference type="Proteomes" id="UP000728032">
    <property type="component" value="Unassembled WGS sequence"/>
</dbReference>
<feature type="non-terminal residue" evidence="3">
    <location>
        <position position="1"/>
    </location>
</feature>
<organism evidence="3">
    <name type="scientific">Oppiella nova</name>
    <dbReference type="NCBI Taxonomy" id="334625"/>
    <lineage>
        <taxon>Eukaryota</taxon>
        <taxon>Metazoa</taxon>
        <taxon>Ecdysozoa</taxon>
        <taxon>Arthropoda</taxon>
        <taxon>Chelicerata</taxon>
        <taxon>Arachnida</taxon>
        <taxon>Acari</taxon>
        <taxon>Acariformes</taxon>
        <taxon>Sarcoptiformes</taxon>
        <taxon>Oribatida</taxon>
        <taxon>Brachypylina</taxon>
        <taxon>Oppioidea</taxon>
        <taxon>Oppiidae</taxon>
        <taxon>Oppiella</taxon>
    </lineage>
</organism>
<dbReference type="SMART" id="SM00462">
    <property type="entry name" value="PTB"/>
    <property type="match status" value="1"/>
</dbReference>
<feature type="compositionally biased region" description="Basic and acidic residues" evidence="1">
    <location>
        <begin position="304"/>
        <end position="313"/>
    </location>
</feature>
<feature type="non-terminal residue" evidence="3">
    <location>
        <position position="553"/>
    </location>
</feature>
<proteinExistence type="predicted"/>
<accession>A0A7R9MFE0</accession>
<feature type="compositionally biased region" description="Polar residues" evidence="1">
    <location>
        <begin position="87"/>
        <end position="101"/>
    </location>
</feature>
<protein>
    <recommendedName>
        <fullName evidence="2">PID domain-containing protein</fullName>
    </recommendedName>
</protein>
<name>A0A7R9MFE0_9ACAR</name>
<feature type="region of interest" description="Disordered" evidence="1">
    <location>
        <begin position="285"/>
        <end position="348"/>
    </location>
</feature>
<dbReference type="PANTHER" id="PTHR47695">
    <property type="entry name" value="PID DOMAIN-CONTAINING PROTEIN"/>
    <property type="match status" value="1"/>
</dbReference>
<dbReference type="EMBL" id="CAJPVJ010014004">
    <property type="protein sequence ID" value="CAG2175144.1"/>
    <property type="molecule type" value="Genomic_DNA"/>
</dbReference>
<feature type="compositionally biased region" description="Low complexity" evidence="1">
    <location>
        <begin position="111"/>
        <end position="142"/>
    </location>
</feature>
<sequence length="553" mass="58783">RPQSPPHPELSADTTDNSDCIDDRKDETSVTTTDASSVAPEDGQQMNKTLNFGKKRLFGRQKTTSAGDYKGSNGDIQAVNNGGAGGSMSSHTRKSQSSAVSSHKWPQIITSSSSNVLSSTASSHSISGNSNGMNGNNKATNGVNGGASEDRFLGEGIQFGAKLIGHEFVAEARGEHMCQQSLKKLKILQRGLGGHKRKIHLFISFDGIKIRDAQTSELIYHHSVPQISFISRDETDSRAFGYVFGSSSTGHQFIALKTQKEALPIMSAIGQLFTATLRRKRLESIGNSDGTSSHTMSALSGAINDDKTLRRESSVTLRPSRSESPNVPSMPAPPPPLHSNSSTGSATGAVTANDLDIFSSFEPTDNVFVSDYGISKARLEKMPGTSESTGGIDGDPFAQSFGSMSLSSNEWANFDDSPTSATGSPLQQKSHQHHSSGISANKPFVITLQNAGHFAPNAQQLSSSSSSSYNTSSSSTALQSLFNSSGHHNLNQLNNSSQMNNMSPMVNHSDTESIPSRPNSGIQTFNIPPPNPANQSLGSISSTSSTDRYLYLS</sequence>
<feature type="compositionally biased region" description="Low complexity" evidence="1">
    <location>
        <begin position="29"/>
        <end position="39"/>
    </location>
</feature>
<feature type="region of interest" description="Disordered" evidence="1">
    <location>
        <begin position="1"/>
        <end position="45"/>
    </location>
</feature>
<dbReference type="GO" id="GO:0005737">
    <property type="term" value="C:cytoplasm"/>
    <property type="evidence" value="ECO:0007669"/>
    <property type="project" value="TreeGrafter"/>
</dbReference>
<evidence type="ECO:0000313" key="3">
    <source>
        <dbReference type="EMBL" id="CAD7657958.1"/>
    </source>
</evidence>
<dbReference type="EMBL" id="OC928829">
    <property type="protein sequence ID" value="CAD7657958.1"/>
    <property type="molecule type" value="Genomic_DNA"/>
</dbReference>
<dbReference type="AlphaFoldDB" id="A0A7R9MFE0"/>
<feature type="compositionally biased region" description="Polar residues" evidence="1">
    <location>
        <begin position="285"/>
        <end position="298"/>
    </location>
</feature>
<dbReference type="PANTHER" id="PTHR47695:SF3">
    <property type="entry name" value="PID DOMAIN-CONTAINING PROTEIN"/>
    <property type="match status" value="1"/>
</dbReference>
<dbReference type="PROSITE" id="PS01179">
    <property type="entry name" value="PID"/>
    <property type="match status" value="1"/>
</dbReference>
<feature type="region of interest" description="Disordered" evidence="1">
    <location>
        <begin position="485"/>
        <end position="553"/>
    </location>
</feature>
<dbReference type="OrthoDB" id="10069833at2759"/>
<feature type="region of interest" description="Disordered" evidence="1">
    <location>
        <begin position="64"/>
        <end position="144"/>
    </location>
</feature>
<reference evidence="3" key="1">
    <citation type="submission" date="2020-11" db="EMBL/GenBank/DDBJ databases">
        <authorList>
            <person name="Tran Van P."/>
        </authorList>
    </citation>
    <scope>NUCLEOTIDE SEQUENCE</scope>
</reference>
<evidence type="ECO:0000313" key="4">
    <source>
        <dbReference type="Proteomes" id="UP000728032"/>
    </source>
</evidence>
<gene>
    <name evidence="3" type="ORF">ONB1V03_LOCUS14583</name>
</gene>